<evidence type="ECO:0000313" key="3">
    <source>
        <dbReference type="EMBL" id="KAF2036519.1"/>
    </source>
</evidence>
<dbReference type="OrthoDB" id="6509908at2759"/>
<organism evidence="3 4">
    <name type="scientific">Setomelanomma holmii</name>
    <dbReference type="NCBI Taxonomy" id="210430"/>
    <lineage>
        <taxon>Eukaryota</taxon>
        <taxon>Fungi</taxon>
        <taxon>Dikarya</taxon>
        <taxon>Ascomycota</taxon>
        <taxon>Pezizomycotina</taxon>
        <taxon>Dothideomycetes</taxon>
        <taxon>Pleosporomycetidae</taxon>
        <taxon>Pleosporales</taxon>
        <taxon>Pleosporineae</taxon>
        <taxon>Phaeosphaeriaceae</taxon>
        <taxon>Setomelanomma</taxon>
    </lineage>
</organism>
<proteinExistence type="predicted"/>
<feature type="compositionally biased region" description="Low complexity" evidence="1">
    <location>
        <begin position="24"/>
        <end position="35"/>
    </location>
</feature>
<name>A0A9P4HN06_9PLEO</name>
<evidence type="ECO:0000256" key="1">
    <source>
        <dbReference type="SAM" id="MobiDB-lite"/>
    </source>
</evidence>
<evidence type="ECO:0000256" key="2">
    <source>
        <dbReference type="SAM" id="Phobius"/>
    </source>
</evidence>
<feature type="transmembrane region" description="Helical" evidence="2">
    <location>
        <begin position="63"/>
        <end position="84"/>
    </location>
</feature>
<feature type="transmembrane region" description="Helical" evidence="2">
    <location>
        <begin position="138"/>
        <end position="159"/>
    </location>
</feature>
<dbReference type="InterPro" id="IPR036259">
    <property type="entry name" value="MFS_trans_sf"/>
</dbReference>
<dbReference type="Gene3D" id="1.20.1250.20">
    <property type="entry name" value="MFS general substrate transporter like domains"/>
    <property type="match status" value="1"/>
</dbReference>
<dbReference type="Proteomes" id="UP000799777">
    <property type="component" value="Unassembled WGS sequence"/>
</dbReference>
<comment type="caution">
    <text evidence="3">The sequence shown here is derived from an EMBL/GenBank/DDBJ whole genome shotgun (WGS) entry which is preliminary data.</text>
</comment>
<gene>
    <name evidence="3" type="ORF">EK21DRAFT_105835</name>
</gene>
<feature type="transmembrane region" description="Helical" evidence="2">
    <location>
        <begin position="377"/>
        <end position="396"/>
    </location>
</feature>
<dbReference type="PANTHER" id="PTHR11360:SF234">
    <property type="entry name" value="MFS-TYPE TRANSPORTER DBAD-RELATED"/>
    <property type="match status" value="1"/>
</dbReference>
<dbReference type="EMBL" id="ML978154">
    <property type="protein sequence ID" value="KAF2036519.1"/>
    <property type="molecule type" value="Genomic_DNA"/>
</dbReference>
<sequence length="436" mass="47508">MESAKTVNELNFMDTQIPVGQRASSPPVEVSSPLPDNGKAVNSRTPACRAETENPAPDGGRQAWMQVIGGFFVWMNTLGIANSYGEFQSFYQVDLLRDRAPTSIAWIGSTHAATMFACGIFAGPLIDKGYFYHCQTIGSIFIVLGYMMTSLCIELWQFVLAQGLCMGLDQVWSSYLCLVSSRNGSAPREALLMASLQVVLESLGVPALLRVRFKPIRTRALIDRSMKKDYAFLMLTLSIITVWAACYVPWNYLSAFAIESRITDLNFGFYTIAIMNASSVFGRLILSAIADERVGIVNMSIILVFLTGMLCFAWMGVNSRAGLIVFAIVIGFIGGGLLTLIALIPLRPPQVVNSAQCLPSLCTVTDPDYIGTRLGMCMLLGGLCLLWGSLVAGALIDQERSYTHLEAYAGGLLVSTAFLLALTRMIRTGPAIMVKF</sequence>
<feature type="transmembrane region" description="Helical" evidence="2">
    <location>
        <begin position="230"/>
        <end position="250"/>
    </location>
</feature>
<feature type="transmembrane region" description="Helical" evidence="2">
    <location>
        <begin position="408"/>
        <end position="426"/>
    </location>
</feature>
<dbReference type="InterPro" id="IPR050327">
    <property type="entry name" value="Proton-linked_MCT"/>
</dbReference>
<dbReference type="PANTHER" id="PTHR11360">
    <property type="entry name" value="MONOCARBOXYLATE TRANSPORTER"/>
    <property type="match status" value="1"/>
</dbReference>
<keyword evidence="2" id="KW-0812">Transmembrane</keyword>
<evidence type="ECO:0000313" key="4">
    <source>
        <dbReference type="Proteomes" id="UP000799777"/>
    </source>
</evidence>
<feature type="transmembrane region" description="Helical" evidence="2">
    <location>
        <begin position="270"/>
        <end position="289"/>
    </location>
</feature>
<protein>
    <submittedName>
        <fullName evidence="3">MFS general substrate transporter</fullName>
    </submittedName>
</protein>
<accession>A0A9P4HN06</accession>
<keyword evidence="4" id="KW-1185">Reference proteome</keyword>
<feature type="transmembrane region" description="Helical" evidence="2">
    <location>
        <begin position="190"/>
        <end position="209"/>
    </location>
</feature>
<feature type="transmembrane region" description="Helical" evidence="2">
    <location>
        <begin position="104"/>
        <end position="126"/>
    </location>
</feature>
<reference evidence="3" key="1">
    <citation type="journal article" date="2020" name="Stud. Mycol.">
        <title>101 Dothideomycetes genomes: a test case for predicting lifestyles and emergence of pathogens.</title>
        <authorList>
            <person name="Haridas S."/>
            <person name="Albert R."/>
            <person name="Binder M."/>
            <person name="Bloem J."/>
            <person name="Labutti K."/>
            <person name="Salamov A."/>
            <person name="Andreopoulos B."/>
            <person name="Baker S."/>
            <person name="Barry K."/>
            <person name="Bills G."/>
            <person name="Bluhm B."/>
            <person name="Cannon C."/>
            <person name="Castanera R."/>
            <person name="Culley D."/>
            <person name="Daum C."/>
            <person name="Ezra D."/>
            <person name="Gonzalez J."/>
            <person name="Henrissat B."/>
            <person name="Kuo A."/>
            <person name="Liang C."/>
            <person name="Lipzen A."/>
            <person name="Lutzoni F."/>
            <person name="Magnuson J."/>
            <person name="Mondo S."/>
            <person name="Nolan M."/>
            <person name="Ohm R."/>
            <person name="Pangilinan J."/>
            <person name="Park H.-J."/>
            <person name="Ramirez L."/>
            <person name="Alfaro M."/>
            <person name="Sun H."/>
            <person name="Tritt A."/>
            <person name="Yoshinaga Y."/>
            <person name="Zwiers L.-H."/>
            <person name="Turgeon B."/>
            <person name="Goodwin S."/>
            <person name="Spatafora J."/>
            <person name="Crous P."/>
            <person name="Grigoriev I."/>
        </authorList>
    </citation>
    <scope>NUCLEOTIDE SEQUENCE</scope>
    <source>
        <strain evidence="3">CBS 110217</strain>
    </source>
</reference>
<feature type="region of interest" description="Disordered" evidence="1">
    <location>
        <begin position="15"/>
        <end position="59"/>
    </location>
</feature>
<dbReference type="AlphaFoldDB" id="A0A9P4HN06"/>
<feature type="transmembrane region" description="Helical" evidence="2">
    <location>
        <begin position="296"/>
        <end position="317"/>
    </location>
</feature>
<keyword evidence="2" id="KW-0472">Membrane</keyword>
<keyword evidence="2" id="KW-1133">Transmembrane helix</keyword>
<dbReference type="SUPFAM" id="SSF103473">
    <property type="entry name" value="MFS general substrate transporter"/>
    <property type="match status" value="1"/>
</dbReference>
<feature type="transmembrane region" description="Helical" evidence="2">
    <location>
        <begin position="323"/>
        <end position="344"/>
    </location>
</feature>